<keyword evidence="4" id="KW-1185">Reference proteome</keyword>
<protein>
    <recommendedName>
        <fullName evidence="5">Acyltransferase</fullName>
    </recommendedName>
</protein>
<reference evidence="2 3" key="1">
    <citation type="journal article" date="2014" name="Int. J. Syst. Evol. Microbiol.">
        <title>Complete genome sequence of Corynebacterium casei LMG S-19264T (=DSM 44701T), isolated from a smear-ripened cheese.</title>
        <authorList>
            <consortium name="US DOE Joint Genome Institute (JGI-PGF)"/>
            <person name="Walter F."/>
            <person name="Albersmeier A."/>
            <person name="Kalinowski J."/>
            <person name="Ruckert C."/>
        </authorList>
    </citation>
    <scope>NUCLEOTIDE SEQUENCE [LARGE SCALE GENOMIC DNA]</scope>
    <source>
        <strain evidence="2 3">CGMCC 4.7206</strain>
    </source>
</reference>
<name>A0A917JRN3_9PSEU</name>
<dbReference type="Proteomes" id="UP001500220">
    <property type="component" value="Unassembled WGS sequence"/>
</dbReference>
<evidence type="ECO:0008006" key="5">
    <source>
        <dbReference type="Google" id="ProtNLM"/>
    </source>
</evidence>
<dbReference type="AlphaFoldDB" id="A0A917JRN3"/>
<evidence type="ECO:0000313" key="3">
    <source>
        <dbReference type="Proteomes" id="UP000597989"/>
    </source>
</evidence>
<organism evidence="2 3">
    <name type="scientific">Saccharopolyspora thermophila</name>
    <dbReference type="NCBI Taxonomy" id="89367"/>
    <lineage>
        <taxon>Bacteria</taxon>
        <taxon>Bacillati</taxon>
        <taxon>Actinomycetota</taxon>
        <taxon>Actinomycetes</taxon>
        <taxon>Pseudonocardiales</taxon>
        <taxon>Pseudonocardiaceae</taxon>
        <taxon>Saccharopolyspora</taxon>
    </lineage>
</organism>
<accession>A0A917JRN3</accession>
<dbReference type="EMBL" id="BAAAHC010000015">
    <property type="protein sequence ID" value="GAA0532532.1"/>
    <property type="molecule type" value="Genomic_DNA"/>
</dbReference>
<evidence type="ECO:0000313" key="4">
    <source>
        <dbReference type="Proteomes" id="UP001500220"/>
    </source>
</evidence>
<evidence type="ECO:0000313" key="2">
    <source>
        <dbReference type="EMBL" id="GGI80449.1"/>
    </source>
</evidence>
<reference evidence="1 4" key="2">
    <citation type="journal article" date="2019" name="Int. J. Syst. Evol. Microbiol.">
        <title>The Global Catalogue of Microorganisms (GCM) 10K type strain sequencing project: providing services to taxonomists for standard genome sequencing and annotation.</title>
        <authorList>
            <consortium name="The Broad Institute Genomics Platform"/>
            <consortium name="The Broad Institute Genome Sequencing Center for Infectious Disease"/>
            <person name="Wu L."/>
            <person name="Ma J."/>
        </authorList>
    </citation>
    <scope>NUCLEOTIDE SEQUENCE [LARGE SCALE GENOMIC DNA]</scope>
    <source>
        <strain evidence="1 4">JCM 10664</strain>
    </source>
</reference>
<comment type="caution">
    <text evidence="2">The sequence shown here is derived from an EMBL/GenBank/DDBJ whole genome shotgun (WGS) entry which is preliminary data.</text>
</comment>
<evidence type="ECO:0000313" key="1">
    <source>
        <dbReference type="EMBL" id="GAA0532532.1"/>
    </source>
</evidence>
<dbReference type="Proteomes" id="UP000597989">
    <property type="component" value="Unassembled WGS sequence"/>
</dbReference>
<sequence length="151" mass="16529">MLTLGLRGDDHTPTGRALAAWHETGQPVVLTMTRVQALSKVGSGGRVHLSSLDGLRGVSVLAVLLFHTGHLSGEFLEVDLCFALSGYLITGLLLREVEATGTVSLVAFWSGGFVGCCPRWRSCWWSSRWSSGRRVRRIWCGRRSRTVRGCS</sequence>
<reference evidence="1" key="4">
    <citation type="submission" date="2023-12" db="EMBL/GenBank/DDBJ databases">
        <authorList>
            <person name="Sun Q."/>
            <person name="Inoue M."/>
        </authorList>
    </citation>
    <scope>NUCLEOTIDE SEQUENCE</scope>
    <source>
        <strain evidence="1">JCM 10664</strain>
    </source>
</reference>
<gene>
    <name evidence="1" type="ORF">GCM10009545_38770</name>
    <name evidence="2" type="ORF">GCM10011581_17150</name>
</gene>
<dbReference type="EMBL" id="BMMT01000004">
    <property type="protein sequence ID" value="GGI80449.1"/>
    <property type="molecule type" value="Genomic_DNA"/>
</dbReference>
<proteinExistence type="predicted"/>
<reference evidence="2" key="3">
    <citation type="submission" date="2020-09" db="EMBL/GenBank/DDBJ databases">
        <authorList>
            <person name="Sun Q."/>
            <person name="Zhou Y."/>
        </authorList>
    </citation>
    <scope>NUCLEOTIDE SEQUENCE</scope>
    <source>
        <strain evidence="2">CGMCC 4.7206</strain>
    </source>
</reference>